<gene>
    <name evidence="2" type="ORF">SAMN05216389_10199</name>
</gene>
<evidence type="ECO:0000256" key="1">
    <source>
        <dbReference type="SAM" id="Phobius"/>
    </source>
</evidence>
<feature type="transmembrane region" description="Helical" evidence="1">
    <location>
        <begin position="95"/>
        <end position="114"/>
    </location>
</feature>
<dbReference type="OrthoDB" id="1683771at2"/>
<sequence>MATKRHVLYNLVIIILPWLTVLFVGKRNIKRYSLACVIIVVFEIINHLYGHQKKWWKFFDKRKSFIRDELPFDIGPYMPLSLWILKFSYGNLKRYVLLNVIANGLFSFVVVNLLKKFKIFSLDRMNHFQFFVYFHYKAYILYGLQYLLEKGNIVERS</sequence>
<dbReference type="Proteomes" id="UP000198618">
    <property type="component" value="Unassembled WGS sequence"/>
</dbReference>
<protein>
    <submittedName>
        <fullName evidence="2">Uncharacterized protein</fullName>
    </submittedName>
</protein>
<dbReference type="RefSeq" id="WP_090865694.1">
    <property type="nucleotide sequence ID" value="NZ_FOHE01000001.1"/>
</dbReference>
<accession>A0A1H9Y0U5</accession>
<feature type="transmembrane region" description="Helical" evidence="1">
    <location>
        <begin position="31"/>
        <end position="49"/>
    </location>
</feature>
<evidence type="ECO:0000313" key="2">
    <source>
        <dbReference type="EMBL" id="SES62265.1"/>
    </source>
</evidence>
<proteinExistence type="predicted"/>
<dbReference type="AlphaFoldDB" id="A0A1H9Y0U5"/>
<keyword evidence="1" id="KW-0812">Transmembrane</keyword>
<organism evidence="2 3">
    <name type="scientific">Oceanobacillus limi</name>
    <dbReference type="NCBI Taxonomy" id="930131"/>
    <lineage>
        <taxon>Bacteria</taxon>
        <taxon>Bacillati</taxon>
        <taxon>Bacillota</taxon>
        <taxon>Bacilli</taxon>
        <taxon>Bacillales</taxon>
        <taxon>Bacillaceae</taxon>
        <taxon>Oceanobacillus</taxon>
    </lineage>
</organism>
<keyword evidence="1" id="KW-0472">Membrane</keyword>
<name>A0A1H9Y0U5_9BACI</name>
<keyword evidence="1" id="KW-1133">Transmembrane helix</keyword>
<keyword evidence="3" id="KW-1185">Reference proteome</keyword>
<dbReference type="EMBL" id="FOHE01000001">
    <property type="protein sequence ID" value="SES62265.1"/>
    <property type="molecule type" value="Genomic_DNA"/>
</dbReference>
<evidence type="ECO:0000313" key="3">
    <source>
        <dbReference type="Proteomes" id="UP000198618"/>
    </source>
</evidence>
<feature type="transmembrane region" description="Helical" evidence="1">
    <location>
        <begin position="7"/>
        <end position="25"/>
    </location>
</feature>
<reference evidence="2 3" key="1">
    <citation type="submission" date="2016-10" db="EMBL/GenBank/DDBJ databases">
        <authorList>
            <person name="de Groot N.N."/>
        </authorList>
    </citation>
    <scope>NUCLEOTIDE SEQUENCE [LARGE SCALE GENOMIC DNA]</scope>
    <source>
        <strain evidence="2 3">IBRC-M 10780</strain>
    </source>
</reference>